<keyword evidence="10" id="KW-1185">Reference proteome</keyword>
<keyword evidence="5 7" id="KW-1133">Transmembrane helix</keyword>
<comment type="subcellular location">
    <subcellularLocation>
        <location evidence="1">Cell membrane</location>
        <topology evidence="1">Multi-pass membrane protein</topology>
    </subcellularLocation>
</comment>
<comment type="similarity">
    <text evidence="2">Belongs to the DedA family.</text>
</comment>
<dbReference type="STRING" id="995034.SAMN05216219_0404"/>
<name>A0A1I4YQF4_9MICO</name>
<dbReference type="PANTHER" id="PTHR42709:SF6">
    <property type="entry name" value="UNDECAPRENYL PHOSPHATE TRANSPORTER A"/>
    <property type="match status" value="1"/>
</dbReference>
<gene>
    <name evidence="9" type="ORF">SAMN05216219_0404</name>
</gene>
<dbReference type="PANTHER" id="PTHR42709">
    <property type="entry name" value="ALKALINE PHOSPHATASE LIKE PROTEIN"/>
    <property type="match status" value="1"/>
</dbReference>
<organism evidence="9 10">
    <name type="scientific">Mycetocola miduiensis</name>
    <dbReference type="NCBI Taxonomy" id="995034"/>
    <lineage>
        <taxon>Bacteria</taxon>
        <taxon>Bacillati</taxon>
        <taxon>Actinomycetota</taxon>
        <taxon>Actinomycetes</taxon>
        <taxon>Micrococcales</taxon>
        <taxon>Microbacteriaceae</taxon>
        <taxon>Mycetocola</taxon>
    </lineage>
</organism>
<evidence type="ECO:0000313" key="10">
    <source>
        <dbReference type="Proteomes" id="UP000198867"/>
    </source>
</evidence>
<dbReference type="GO" id="GO:0005886">
    <property type="term" value="C:plasma membrane"/>
    <property type="evidence" value="ECO:0007669"/>
    <property type="project" value="UniProtKB-SubCell"/>
</dbReference>
<keyword evidence="6 7" id="KW-0472">Membrane</keyword>
<evidence type="ECO:0000259" key="8">
    <source>
        <dbReference type="Pfam" id="PF09335"/>
    </source>
</evidence>
<protein>
    <submittedName>
        <fullName evidence="9">Membrane protein DedA, SNARE-associated domain</fullName>
    </submittedName>
</protein>
<feature type="transmembrane region" description="Helical" evidence="7">
    <location>
        <begin position="159"/>
        <end position="185"/>
    </location>
</feature>
<evidence type="ECO:0000256" key="5">
    <source>
        <dbReference type="ARBA" id="ARBA00022989"/>
    </source>
</evidence>
<dbReference type="RefSeq" id="WP_245762337.1">
    <property type="nucleotide sequence ID" value="NZ_FOVM01000001.1"/>
</dbReference>
<keyword evidence="3" id="KW-1003">Cell membrane</keyword>
<evidence type="ECO:0000256" key="7">
    <source>
        <dbReference type="SAM" id="Phobius"/>
    </source>
</evidence>
<feature type="domain" description="VTT" evidence="8">
    <location>
        <begin position="55"/>
        <end position="181"/>
    </location>
</feature>
<sequence length="234" mass="25401">MIPLPQTAALVAASADSTSAGVADGIAQWAIQVMEALGPIGAGLIVFLENVFPPIPSEVILPLAGFTASQGSFTIAEAILWTTLGSIVGAFVLYGLGRWLGHDRTVWLAARIPFVDPDDIVRTVAWFGRHGKKAVFFGRMLPIFRSLISIPAGIEKMNMLVFGLLTAAGSLIWNSIFVVAGFLLGENWGVVLQYADVLKYVVIAGVAVLVTWWVVRTVQRNRARKRERELDLTR</sequence>
<feature type="transmembrane region" description="Helical" evidence="7">
    <location>
        <begin position="78"/>
        <end position="96"/>
    </location>
</feature>
<evidence type="ECO:0000256" key="1">
    <source>
        <dbReference type="ARBA" id="ARBA00004651"/>
    </source>
</evidence>
<proteinExistence type="inferred from homology"/>
<evidence type="ECO:0000313" key="9">
    <source>
        <dbReference type="EMBL" id="SFN39860.1"/>
    </source>
</evidence>
<dbReference type="Pfam" id="PF09335">
    <property type="entry name" value="VTT_dom"/>
    <property type="match status" value="1"/>
</dbReference>
<dbReference type="EMBL" id="FOVM01000001">
    <property type="protein sequence ID" value="SFN39860.1"/>
    <property type="molecule type" value="Genomic_DNA"/>
</dbReference>
<dbReference type="InterPro" id="IPR032816">
    <property type="entry name" value="VTT_dom"/>
</dbReference>
<evidence type="ECO:0000256" key="6">
    <source>
        <dbReference type="ARBA" id="ARBA00023136"/>
    </source>
</evidence>
<reference evidence="10" key="1">
    <citation type="submission" date="2016-10" db="EMBL/GenBank/DDBJ databases">
        <authorList>
            <person name="Varghese N."/>
            <person name="Submissions S."/>
        </authorList>
    </citation>
    <scope>NUCLEOTIDE SEQUENCE [LARGE SCALE GENOMIC DNA]</scope>
    <source>
        <strain evidence="10">CGMCC 1.11101</strain>
    </source>
</reference>
<dbReference type="InterPro" id="IPR051311">
    <property type="entry name" value="DedA_domain"/>
</dbReference>
<keyword evidence="4 7" id="KW-0812">Transmembrane</keyword>
<evidence type="ECO:0000256" key="3">
    <source>
        <dbReference type="ARBA" id="ARBA00022475"/>
    </source>
</evidence>
<feature type="transmembrane region" description="Helical" evidence="7">
    <location>
        <begin position="197"/>
        <end position="215"/>
    </location>
</feature>
<dbReference type="Proteomes" id="UP000198867">
    <property type="component" value="Unassembled WGS sequence"/>
</dbReference>
<evidence type="ECO:0000256" key="2">
    <source>
        <dbReference type="ARBA" id="ARBA00010792"/>
    </source>
</evidence>
<accession>A0A1I4YQF4</accession>
<dbReference type="AlphaFoldDB" id="A0A1I4YQF4"/>
<evidence type="ECO:0000256" key="4">
    <source>
        <dbReference type="ARBA" id="ARBA00022692"/>
    </source>
</evidence>